<protein>
    <submittedName>
        <fullName evidence="1">Uncharacterized protein</fullName>
    </submittedName>
</protein>
<name>A0A7V1LML8_CALAY</name>
<organism evidence="1">
    <name type="scientific">Caldithrix abyssi</name>
    <dbReference type="NCBI Taxonomy" id="187145"/>
    <lineage>
        <taxon>Bacteria</taxon>
        <taxon>Pseudomonadati</taxon>
        <taxon>Calditrichota</taxon>
        <taxon>Calditrichia</taxon>
        <taxon>Calditrichales</taxon>
        <taxon>Calditrichaceae</taxon>
        <taxon>Caldithrix</taxon>
    </lineage>
</organism>
<gene>
    <name evidence="1" type="ORF">ENJ10_08960</name>
</gene>
<dbReference type="AlphaFoldDB" id="A0A7V1LML8"/>
<proteinExistence type="predicted"/>
<dbReference type="EMBL" id="DRLD01000249">
    <property type="protein sequence ID" value="HED10806.1"/>
    <property type="molecule type" value="Genomic_DNA"/>
</dbReference>
<sequence>MTLDKREKNMLYVLAVVLVIFLVDFFVNSEDYAWLTGTGDGEQRVVERVKPKITQPRASGDEPDVVAVLDWGRDPFFDPSLVVKKKKTRKVKKTVSLNLKAISMAESGSVAMINDLILTVGDQVSGYTVVRIDPKTVELKKEGKSRILKLK</sequence>
<dbReference type="Proteomes" id="UP000886005">
    <property type="component" value="Unassembled WGS sequence"/>
</dbReference>
<accession>A0A7V1LML8</accession>
<evidence type="ECO:0000313" key="1">
    <source>
        <dbReference type="EMBL" id="HED10806.1"/>
    </source>
</evidence>
<reference evidence="1" key="1">
    <citation type="journal article" date="2020" name="mSystems">
        <title>Genome- and Community-Level Interaction Insights into Carbon Utilization and Element Cycling Functions of Hydrothermarchaeota in Hydrothermal Sediment.</title>
        <authorList>
            <person name="Zhou Z."/>
            <person name="Liu Y."/>
            <person name="Xu W."/>
            <person name="Pan J."/>
            <person name="Luo Z.H."/>
            <person name="Li M."/>
        </authorList>
    </citation>
    <scope>NUCLEOTIDE SEQUENCE [LARGE SCALE GENOMIC DNA]</scope>
    <source>
        <strain evidence="1">HyVt-456</strain>
    </source>
</reference>
<comment type="caution">
    <text evidence="1">The sequence shown here is derived from an EMBL/GenBank/DDBJ whole genome shotgun (WGS) entry which is preliminary data.</text>
</comment>